<accession>A0ACA9QP87</accession>
<reference evidence="1" key="1">
    <citation type="submission" date="2021-06" db="EMBL/GenBank/DDBJ databases">
        <authorList>
            <person name="Kallberg Y."/>
            <person name="Tangrot J."/>
            <person name="Rosling A."/>
        </authorList>
    </citation>
    <scope>NUCLEOTIDE SEQUENCE</scope>
    <source>
        <strain evidence="1">CL356</strain>
    </source>
</reference>
<feature type="non-terminal residue" evidence="1">
    <location>
        <position position="1"/>
    </location>
</feature>
<evidence type="ECO:0000313" key="2">
    <source>
        <dbReference type="Proteomes" id="UP000789525"/>
    </source>
</evidence>
<keyword evidence="2" id="KW-1185">Reference proteome</keyword>
<dbReference type="EMBL" id="CAJVPT010057828">
    <property type="protein sequence ID" value="CAG8759241.1"/>
    <property type="molecule type" value="Genomic_DNA"/>
</dbReference>
<protein>
    <submittedName>
        <fullName evidence="1">951_t:CDS:1</fullName>
    </submittedName>
</protein>
<sequence length="225" mass="25625">SLGSLVLDKNHYEYYYETNTSIVTTNSSESNPDNNNSNGNGCNIIEMAAKYCPNLINFTSSVTISEIPQLITLFTLCPILETVNLMHSSFDDYDHMEQLSNSTISSLNQENVPMIDVDWLLEKMCDQKLSRNLRRLSIQAPWSYSSAALENYLTTCSPPLKSLELSYFFSDDHLSVLLRCLDGKLKSLKVETVEELSDELQVEALDKIEDFRVQKLKAEYLFAYL</sequence>
<organism evidence="1 2">
    <name type="scientific">Acaulospora colombiana</name>
    <dbReference type="NCBI Taxonomy" id="27376"/>
    <lineage>
        <taxon>Eukaryota</taxon>
        <taxon>Fungi</taxon>
        <taxon>Fungi incertae sedis</taxon>
        <taxon>Mucoromycota</taxon>
        <taxon>Glomeromycotina</taxon>
        <taxon>Glomeromycetes</taxon>
        <taxon>Diversisporales</taxon>
        <taxon>Acaulosporaceae</taxon>
        <taxon>Acaulospora</taxon>
    </lineage>
</organism>
<name>A0ACA9QP87_9GLOM</name>
<evidence type="ECO:0000313" key="1">
    <source>
        <dbReference type="EMBL" id="CAG8759241.1"/>
    </source>
</evidence>
<proteinExistence type="predicted"/>
<gene>
    <name evidence="1" type="ORF">ACOLOM_LOCUS13116</name>
</gene>
<comment type="caution">
    <text evidence="1">The sequence shown here is derived from an EMBL/GenBank/DDBJ whole genome shotgun (WGS) entry which is preliminary data.</text>
</comment>
<dbReference type="Proteomes" id="UP000789525">
    <property type="component" value="Unassembled WGS sequence"/>
</dbReference>